<proteinExistence type="predicted"/>
<organism evidence="1 2">
    <name type="scientific">Pseudomonas synxantha</name>
    <dbReference type="NCBI Taxonomy" id="47883"/>
    <lineage>
        <taxon>Bacteria</taxon>
        <taxon>Pseudomonadati</taxon>
        <taxon>Pseudomonadota</taxon>
        <taxon>Gammaproteobacteria</taxon>
        <taxon>Pseudomonadales</taxon>
        <taxon>Pseudomonadaceae</taxon>
        <taxon>Pseudomonas</taxon>
    </lineage>
</organism>
<dbReference type="Proteomes" id="UP001259420">
    <property type="component" value="Unassembled WGS sequence"/>
</dbReference>
<evidence type="ECO:0000313" key="2">
    <source>
        <dbReference type="Proteomes" id="UP001259420"/>
    </source>
</evidence>
<protein>
    <submittedName>
        <fullName evidence="1">Uncharacterized protein</fullName>
    </submittedName>
</protein>
<keyword evidence="2" id="KW-1185">Reference proteome</keyword>
<comment type="caution">
    <text evidence="1">The sequence shown here is derived from an EMBL/GenBank/DDBJ whole genome shotgun (WGS) entry which is preliminary data.</text>
</comment>
<dbReference type="EMBL" id="JAVDSD010000003">
    <property type="protein sequence ID" value="MDR6606858.1"/>
    <property type="molecule type" value="Genomic_DNA"/>
</dbReference>
<name>A0ACC6JK20_9PSED</name>
<accession>A0ACC6JK20</accession>
<evidence type="ECO:0000313" key="1">
    <source>
        <dbReference type="EMBL" id="MDR6606858.1"/>
    </source>
</evidence>
<gene>
    <name evidence="1" type="ORF">J2X87_001924</name>
</gene>
<sequence>MSNSLYSYSDPRILALKKTRPGFAVEVLLTEQLQKFGVSPFNTYLNTLVDVRYDDVESSRTLFDETLEWVEKEQLPNYVQGINGVFKRQFSFASKDRVAGLDLLSFEDLVVQIVRVLTSAPSVNLSKRSVKSLSFEEVHRAVKYGMPEVDINAVYITSFIEDSGERKVLHSRSLAEDLYGYLQHNEIPFTMASISAFSRSPTVQKMNMCIHRLQLKKSAG</sequence>
<reference evidence="1" key="1">
    <citation type="submission" date="2023-07" db="EMBL/GenBank/DDBJ databases">
        <title>Sorghum-associated microbial communities from plants grown in Nebraska, USA.</title>
        <authorList>
            <person name="Schachtman D."/>
        </authorList>
    </citation>
    <scope>NUCLEOTIDE SEQUENCE</scope>
    <source>
        <strain evidence="1">BE46</strain>
    </source>
</reference>